<keyword evidence="1" id="KW-0472">Membrane</keyword>
<sequence length="83" mass="9262">MTWESYMEPIELDARHVAYLSLFIFTMAVLVITHSVAVLLIVAFLARGLYLSSNKQSAARIVVSRNGITSRVGDSIYWEVGNV</sequence>
<accession>A0A7H0</accession>
<reference evidence="3" key="1">
    <citation type="journal article" date="2008" name="J. Bacteriol.">
        <title>Ma-LMM01 infecting toxic Microcystis aeruginosa illuminates diverse cyanophage genome strategies.</title>
        <authorList>
            <person name="Yoshida T."/>
            <person name="Nagasaki K."/>
            <person name="Takashima Y."/>
            <person name="Shirai Y."/>
            <person name="Tomaru Y."/>
            <person name="Takao Y."/>
            <person name="Sakamoto S."/>
            <person name="Hiroishi S."/>
            <person name="Ogata H."/>
        </authorList>
    </citation>
    <scope>NUCLEOTIDE SEQUENCE</scope>
</reference>
<name>A0A7H0_9CAUD</name>
<dbReference type="KEGG" id="vg:4484350"/>
<dbReference type="GO" id="GO:0003779">
    <property type="term" value="F:actin binding"/>
    <property type="evidence" value="ECO:0007669"/>
    <property type="project" value="InterPro"/>
</dbReference>
<dbReference type="InterPro" id="IPR027310">
    <property type="entry name" value="Profilin_CS"/>
</dbReference>
<feature type="transmembrane region" description="Helical" evidence="1">
    <location>
        <begin position="20"/>
        <end position="46"/>
    </location>
</feature>
<protein>
    <submittedName>
        <fullName evidence="2">Uncharacterized protein</fullName>
    </submittedName>
</protein>
<evidence type="ECO:0000313" key="3">
    <source>
        <dbReference type="Proteomes" id="UP000001249"/>
    </source>
</evidence>
<organism evidence="2 3">
    <name type="scientific">Microcystis phage LMM01</name>
    <dbReference type="NCBI Taxonomy" id="2856824"/>
    <lineage>
        <taxon>Viruses</taxon>
        <taxon>Duplodnaviria</taxon>
        <taxon>Heunggongvirae</taxon>
        <taxon>Uroviricota</taxon>
        <taxon>Caudoviricetes</taxon>
        <taxon>Fukuivirus</taxon>
        <taxon>Fukuivirus LMM01</taxon>
    </lineage>
</organism>
<dbReference type="RefSeq" id="YP_851070.1">
    <property type="nucleotide sequence ID" value="NC_008562.1"/>
</dbReference>
<proteinExistence type="predicted"/>
<keyword evidence="1" id="KW-1133">Transmembrane helix</keyword>
<keyword evidence="1" id="KW-0812">Transmembrane</keyword>
<keyword evidence="3" id="KW-1185">Reference proteome</keyword>
<dbReference type="Proteomes" id="UP000001249">
    <property type="component" value="Segment"/>
</dbReference>
<evidence type="ECO:0000256" key="1">
    <source>
        <dbReference type="SAM" id="Phobius"/>
    </source>
</evidence>
<evidence type="ECO:0000313" key="2">
    <source>
        <dbReference type="EMBL" id="BAF36147.1"/>
    </source>
</evidence>
<dbReference type="EMBL" id="AB231700">
    <property type="protein sequence ID" value="BAF36147.1"/>
    <property type="molecule type" value="Genomic_DNA"/>
</dbReference>
<dbReference type="PROSITE" id="PS00414">
    <property type="entry name" value="PROFILIN"/>
    <property type="match status" value="1"/>
</dbReference>
<dbReference type="GeneID" id="4484350"/>